<dbReference type="PANTHER" id="PTHR11926:SF1553">
    <property type="entry name" value="GLYCOSYLTRANSFERASE"/>
    <property type="match status" value="1"/>
</dbReference>
<evidence type="ECO:0000256" key="2">
    <source>
        <dbReference type="ARBA" id="ARBA00022679"/>
    </source>
</evidence>
<evidence type="ECO:0000256" key="4">
    <source>
        <dbReference type="RuleBase" id="RU362057"/>
    </source>
</evidence>
<dbReference type="PROSITE" id="PS00375">
    <property type="entry name" value="UDPGT"/>
    <property type="match status" value="1"/>
</dbReference>
<dbReference type="Gramene" id="ERN20296">
    <property type="protein sequence ID" value="ERN20296"/>
    <property type="gene ID" value="AMTR_s00066p00177490"/>
</dbReference>
<dbReference type="OMA" id="CTIESSY"/>
<name>U5D3V6_AMBTC</name>
<dbReference type="Pfam" id="PF00201">
    <property type="entry name" value="UDPGT"/>
    <property type="match status" value="1"/>
</dbReference>
<dbReference type="Proteomes" id="UP000017836">
    <property type="component" value="Unassembled WGS sequence"/>
</dbReference>
<keyword evidence="2 3" id="KW-0808">Transferase</keyword>
<dbReference type="PANTHER" id="PTHR11926">
    <property type="entry name" value="GLUCOSYL/GLUCURONOSYL TRANSFERASES"/>
    <property type="match status" value="1"/>
</dbReference>
<comment type="similarity">
    <text evidence="1 3">Belongs to the UDP-glycosyltransferase family.</text>
</comment>
<proteinExistence type="inferred from homology"/>
<dbReference type="KEGG" id="atr:18448706"/>
<gene>
    <name evidence="5" type="ORF">AMTR_s00066p00177490</name>
</gene>
<dbReference type="InterPro" id="IPR002213">
    <property type="entry name" value="UDP_glucos_trans"/>
</dbReference>
<dbReference type="EC" id="2.4.1.-" evidence="4"/>
<dbReference type="FunFam" id="3.40.50.2000:FF:000019">
    <property type="entry name" value="Glycosyltransferase"/>
    <property type="match status" value="1"/>
</dbReference>
<evidence type="ECO:0000256" key="3">
    <source>
        <dbReference type="RuleBase" id="RU003718"/>
    </source>
</evidence>
<dbReference type="SUPFAM" id="SSF53756">
    <property type="entry name" value="UDP-Glycosyltransferase/glycogen phosphorylase"/>
    <property type="match status" value="1"/>
</dbReference>
<dbReference type="OrthoDB" id="5835829at2759"/>
<dbReference type="GO" id="GO:0080043">
    <property type="term" value="F:quercetin 3-O-glucosyltransferase activity"/>
    <property type="evidence" value="ECO:0000318"/>
    <property type="project" value="GO_Central"/>
</dbReference>
<dbReference type="Gene3D" id="3.40.50.2000">
    <property type="entry name" value="Glycogen Phosphorylase B"/>
    <property type="match status" value="2"/>
</dbReference>
<reference evidence="6" key="1">
    <citation type="journal article" date="2013" name="Science">
        <title>The Amborella genome and the evolution of flowering plants.</title>
        <authorList>
            <consortium name="Amborella Genome Project"/>
        </authorList>
    </citation>
    <scope>NUCLEOTIDE SEQUENCE [LARGE SCALE GENOMIC DNA]</scope>
</reference>
<organism evidence="5 6">
    <name type="scientific">Amborella trichopoda</name>
    <dbReference type="NCBI Taxonomy" id="13333"/>
    <lineage>
        <taxon>Eukaryota</taxon>
        <taxon>Viridiplantae</taxon>
        <taxon>Streptophyta</taxon>
        <taxon>Embryophyta</taxon>
        <taxon>Tracheophyta</taxon>
        <taxon>Spermatophyta</taxon>
        <taxon>Magnoliopsida</taxon>
        <taxon>Amborellales</taxon>
        <taxon>Amborellaceae</taxon>
        <taxon>Amborella</taxon>
    </lineage>
</organism>
<dbReference type="GO" id="GO:0080044">
    <property type="term" value="F:quercetin 7-O-glucosyltransferase activity"/>
    <property type="evidence" value="ECO:0000318"/>
    <property type="project" value="GO_Central"/>
</dbReference>
<dbReference type="CDD" id="cd03784">
    <property type="entry name" value="GT1_Gtf-like"/>
    <property type="match status" value="1"/>
</dbReference>
<keyword evidence="6" id="KW-1185">Reference proteome</keyword>
<dbReference type="HOGENOM" id="CLU_001724_0_1_1"/>
<dbReference type="AlphaFoldDB" id="U5D3V6"/>
<protein>
    <recommendedName>
        <fullName evidence="4">Glycosyltransferase</fullName>
        <ecNumber evidence="4">2.4.1.-</ecNumber>
    </recommendedName>
</protein>
<evidence type="ECO:0000256" key="1">
    <source>
        <dbReference type="ARBA" id="ARBA00009995"/>
    </source>
</evidence>
<keyword evidence="3" id="KW-0328">Glycosyltransferase</keyword>
<evidence type="ECO:0000313" key="6">
    <source>
        <dbReference type="Proteomes" id="UP000017836"/>
    </source>
</evidence>
<dbReference type="GO" id="GO:0005737">
    <property type="term" value="C:cytoplasm"/>
    <property type="evidence" value="ECO:0000318"/>
    <property type="project" value="GO_Central"/>
</dbReference>
<sequence>MEKDKSVHVLLLTYPTQGHINPLLQFAGRLASNGLRATIVAPTRCKDEFCKADPSAVASTNLEFFSDGHDSGLPPDHDREAYYSNRRSVGSRAVGEFIDRLTLEGERPVSLIYDSFLPWALDVAHDHGMLGVSFLTQSCAVCSIYNRYRRGLPVMPKELNGRVAIPGMPLLGLRDLPSFIAQPEGYGFVLEMLPGQFKNIDRADYVLVNSFDSLEAELRKEMAEPWSLKMIGPSLPSVYLGSRTPRVTKTSDEQGKLIDCLHWLDKRPVGSVVYVSFGSVAVLSAEKMEEIAGTLHSIKWPFLWVVRPPSAHQKGGNSLPEGFIDATSEQGLVVPWCPQLDVLAHRAVGCFVTHCGWNSTLEGLTQGVPMVAIPLRSDQPTNSKFISDVWKMGVRAEADEQEVVRRGELKRCIREVMEGERGAELRRNAQRWRDLALEAVAEGGSSDNNIKEFVAKVVVFSLE</sequence>
<evidence type="ECO:0000313" key="5">
    <source>
        <dbReference type="EMBL" id="ERN20296.1"/>
    </source>
</evidence>
<dbReference type="eggNOG" id="KOG1192">
    <property type="taxonomic scope" value="Eukaryota"/>
</dbReference>
<accession>U5D3V6</accession>
<dbReference type="EMBL" id="KI392060">
    <property type="protein sequence ID" value="ERN20296.1"/>
    <property type="molecule type" value="Genomic_DNA"/>
</dbReference>
<dbReference type="InterPro" id="IPR035595">
    <property type="entry name" value="UDP_glycos_trans_CS"/>
</dbReference>